<evidence type="ECO:0000256" key="6">
    <source>
        <dbReference type="PROSITE-ProRule" id="PRU01023"/>
    </source>
</evidence>
<dbReference type="PANTHER" id="PTHR42886:SF29">
    <property type="entry name" value="PUMMELIG, ISOFORM A"/>
    <property type="match status" value="1"/>
</dbReference>
<dbReference type="InterPro" id="IPR029058">
    <property type="entry name" value="AB_hydrolase_fold"/>
</dbReference>
<proteinExistence type="inferred from homology"/>
<dbReference type="Gene3D" id="3.40.50.150">
    <property type="entry name" value="Vaccinia Virus protein VP39"/>
    <property type="match status" value="1"/>
</dbReference>
<accession>A0ABR4NBK9</accession>
<keyword evidence="1 6" id="KW-0489">Methyltransferase</keyword>
<evidence type="ECO:0000259" key="8">
    <source>
        <dbReference type="PROSITE" id="PS51686"/>
    </source>
</evidence>
<keyword evidence="10" id="KW-1185">Reference proteome</keyword>
<name>A0ABR4NBK9_9FUNG</name>
<dbReference type="CDD" id="cd02440">
    <property type="entry name" value="AdoMet_MTases"/>
    <property type="match status" value="1"/>
</dbReference>
<sequence>MDPADLPPWFGRFLADSGIDTAEYSAHCPEAAARHKALAESIGAELGAELVPVPWLAPDFWSLPRGVRIATAPSFRRGLFQGMDAASGLAVRALDLGPDDQVLEICCAPGTKLSCMLDQIGSSGVGTATGVDSSEERLAVARSLVRKHGHDRVRLFLGDGTDFDIGPPSRLGPRLIGPARGEPQSALGKRTHDQIQDSGDGQHDAPQAPAARPRIRLFHSTKLLRFDPRLRDSSRKYDKVLVDAECTTDASIAHVRNSAEWKGWDGLRSGWMASSDKLDELERLQRRLIANGLRMVRPGGILVFSTCSFAARQNEDVVAWLLRQPEASGARLVSVPGIAAVPCAPPLAGRHADVAGMQHVVRLSPAASGTSGLIRSAVAAFPRLSVEGILVPRATADTRLFGWRPTSAVKAYEAEHALLSQTLNVRQVSGAVISGSHRPTPAPAAAAAQAADPAKPSADLGHVEVGKGQFINTLVLEQVWRRPQPAGTGLAAAVRGIGETTLRFLARMAEAAGWHHGRADEPVHNLVVAHGYGAGLGFFYRNFPALASVPGYRVFAIDWLGMGASSRPEFPSVRRGQSKEDAVRQTEDFFVDSLEAWRQRMGLESMVLVGHSMGGYLSTAYALKHPDRVEKLLLVSPVGVPKAPSKEVLARRYRSFGYRLAGSVWEMNITPMSIVRSMGPWGPNMVKLYTSRRFAHMDQSEVASIDNYIYHISAQRGSGEFALAHLLAPGAWAYSPLHDRLKQLRMPVTFIYGDHDWMDYTHAMRAVHEMNNQRRVSLLLGAGHHLYFDNPTGFDNALIAEMLPAKIGPFSVPDVEYRYLID</sequence>
<dbReference type="InterPro" id="IPR001678">
    <property type="entry name" value="MeTrfase_RsmB-F_NOP2_dom"/>
</dbReference>
<feature type="active site" description="Nucleophile" evidence="6">
    <location>
        <position position="307"/>
    </location>
</feature>
<comment type="caution">
    <text evidence="6">Lacks conserved residue(s) required for the propagation of feature annotation.</text>
</comment>
<dbReference type="PRINTS" id="PR02010">
    <property type="entry name" value="RCMT9"/>
</dbReference>
<evidence type="ECO:0000256" key="4">
    <source>
        <dbReference type="ARBA" id="ARBA00022884"/>
    </source>
</evidence>
<dbReference type="PANTHER" id="PTHR42886">
    <property type="entry name" value="RE40534P-RELATED"/>
    <property type="match status" value="1"/>
</dbReference>
<evidence type="ECO:0000256" key="3">
    <source>
        <dbReference type="ARBA" id="ARBA00022691"/>
    </source>
</evidence>
<dbReference type="EMBL" id="JADGIZ020000014">
    <property type="protein sequence ID" value="KAL2916912.1"/>
    <property type="molecule type" value="Genomic_DNA"/>
</dbReference>
<dbReference type="InterPro" id="IPR029063">
    <property type="entry name" value="SAM-dependent_MTases_sf"/>
</dbReference>
<dbReference type="InterPro" id="IPR023267">
    <property type="entry name" value="RCMT"/>
</dbReference>
<feature type="binding site" evidence="6">
    <location>
        <position position="132"/>
    </location>
    <ligand>
        <name>S-adenosyl-L-methionine</name>
        <dbReference type="ChEBI" id="CHEBI:59789"/>
    </ligand>
</feature>
<evidence type="ECO:0000256" key="2">
    <source>
        <dbReference type="ARBA" id="ARBA00022679"/>
    </source>
</evidence>
<organism evidence="9 10">
    <name type="scientific">Polyrhizophydium stewartii</name>
    <dbReference type="NCBI Taxonomy" id="2732419"/>
    <lineage>
        <taxon>Eukaryota</taxon>
        <taxon>Fungi</taxon>
        <taxon>Fungi incertae sedis</taxon>
        <taxon>Chytridiomycota</taxon>
        <taxon>Chytridiomycota incertae sedis</taxon>
        <taxon>Chytridiomycetes</taxon>
        <taxon>Rhizophydiales</taxon>
        <taxon>Rhizophydiales incertae sedis</taxon>
        <taxon>Polyrhizophydium</taxon>
    </lineage>
</organism>
<dbReference type="PROSITE" id="PS51686">
    <property type="entry name" value="SAM_MT_RSMB_NOP"/>
    <property type="match status" value="1"/>
</dbReference>
<dbReference type="InterPro" id="IPR000073">
    <property type="entry name" value="AB_hydrolase_1"/>
</dbReference>
<comment type="similarity">
    <text evidence="6">Belongs to the class I-like SAM-binding methyltransferase superfamily. RsmB/NOP family.</text>
</comment>
<dbReference type="Pfam" id="PF01189">
    <property type="entry name" value="Methyltr_RsmB-F"/>
    <property type="match status" value="1"/>
</dbReference>
<keyword evidence="4 6" id="KW-0694">RNA-binding</keyword>
<protein>
    <recommendedName>
        <fullName evidence="8">SAM-dependent MTase RsmB/NOP-type domain-containing protein</fullName>
    </recommendedName>
</protein>
<dbReference type="InterPro" id="IPR023269">
    <property type="entry name" value="RCMT_subfamily_9"/>
</dbReference>
<keyword evidence="2 6" id="KW-0808">Transferase</keyword>
<evidence type="ECO:0000313" key="9">
    <source>
        <dbReference type="EMBL" id="KAL2916912.1"/>
    </source>
</evidence>
<reference evidence="9 10" key="1">
    <citation type="submission" date="2023-09" db="EMBL/GenBank/DDBJ databases">
        <title>Pangenome analysis of Batrachochytrium dendrobatidis and related Chytrids.</title>
        <authorList>
            <person name="Yacoub M.N."/>
            <person name="Stajich J.E."/>
            <person name="James T.Y."/>
        </authorList>
    </citation>
    <scope>NUCLEOTIDE SEQUENCE [LARGE SCALE GENOMIC DNA]</scope>
    <source>
        <strain evidence="9 10">JEL0888</strain>
    </source>
</reference>
<dbReference type="Proteomes" id="UP001527925">
    <property type="component" value="Unassembled WGS sequence"/>
</dbReference>
<comment type="caution">
    <text evidence="9">The sequence shown here is derived from an EMBL/GenBank/DDBJ whole genome shotgun (WGS) entry which is preliminary data.</text>
</comment>
<evidence type="ECO:0000256" key="5">
    <source>
        <dbReference type="ARBA" id="ARBA00038097"/>
    </source>
</evidence>
<feature type="compositionally biased region" description="Low complexity" evidence="7">
    <location>
        <begin position="443"/>
        <end position="453"/>
    </location>
</feature>
<evidence type="ECO:0000313" key="10">
    <source>
        <dbReference type="Proteomes" id="UP001527925"/>
    </source>
</evidence>
<dbReference type="Pfam" id="PF00561">
    <property type="entry name" value="Abhydrolase_1"/>
    <property type="match status" value="1"/>
</dbReference>
<dbReference type="SUPFAM" id="SSF53335">
    <property type="entry name" value="S-adenosyl-L-methionine-dependent methyltransferases"/>
    <property type="match status" value="1"/>
</dbReference>
<dbReference type="SUPFAM" id="SSF53474">
    <property type="entry name" value="alpha/beta-Hydrolases"/>
    <property type="match status" value="1"/>
</dbReference>
<evidence type="ECO:0000256" key="7">
    <source>
        <dbReference type="SAM" id="MobiDB-lite"/>
    </source>
</evidence>
<keyword evidence="3 6" id="KW-0949">S-adenosyl-L-methionine</keyword>
<dbReference type="InterPro" id="IPR049560">
    <property type="entry name" value="MeTrfase_RsmB-F_NOP2_cat"/>
</dbReference>
<gene>
    <name evidence="9" type="ORF">HK105_203691</name>
</gene>
<feature type="region of interest" description="Disordered" evidence="7">
    <location>
        <begin position="167"/>
        <end position="212"/>
    </location>
</feature>
<feature type="region of interest" description="Disordered" evidence="7">
    <location>
        <begin position="434"/>
        <end position="453"/>
    </location>
</feature>
<dbReference type="PRINTS" id="PR02008">
    <property type="entry name" value="RCMTFAMILY"/>
</dbReference>
<feature type="binding site" evidence="6">
    <location>
        <position position="159"/>
    </location>
    <ligand>
        <name>S-adenosyl-L-methionine</name>
        <dbReference type="ChEBI" id="CHEBI:59789"/>
    </ligand>
</feature>
<dbReference type="Pfam" id="PF01135">
    <property type="entry name" value="PCMT"/>
    <property type="match status" value="1"/>
</dbReference>
<feature type="domain" description="SAM-dependent MTase RsmB/NOP-type" evidence="8">
    <location>
        <begin position="14"/>
        <end position="381"/>
    </location>
</feature>
<comment type="similarity">
    <text evidence="5">Belongs to the peptidase S33 family. ABHD4/ABHD5 subfamily.</text>
</comment>
<feature type="compositionally biased region" description="Basic and acidic residues" evidence="7">
    <location>
        <begin position="190"/>
        <end position="203"/>
    </location>
</feature>
<dbReference type="Gene3D" id="3.40.50.1820">
    <property type="entry name" value="alpha/beta hydrolase"/>
    <property type="match status" value="1"/>
</dbReference>
<feature type="binding site" evidence="6">
    <location>
        <position position="243"/>
    </location>
    <ligand>
        <name>S-adenosyl-L-methionine</name>
        <dbReference type="ChEBI" id="CHEBI:59789"/>
    </ligand>
</feature>
<evidence type="ECO:0000256" key="1">
    <source>
        <dbReference type="ARBA" id="ARBA00022603"/>
    </source>
</evidence>